<evidence type="ECO:0000256" key="2">
    <source>
        <dbReference type="ARBA" id="ARBA00022723"/>
    </source>
</evidence>
<keyword evidence="12" id="KW-1185">Reference proteome</keyword>
<evidence type="ECO:0000256" key="10">
    <source>
        <dbReference type="SAM" id="MobiDB-lite"/>
    </source>
</evidence>
<dbReference type="InterPro" id="IPR000679">
    <property type="entry name" value="Znf_GATA"/>
</dbReference>
<dbReference type="PRINTS" id="PR00619">
    <property type="entry name" value="GATAZNFINGER"/>
</dbReference>
<dbReference type="GO" id="GO:0009888">
    <property type="term" value="P:tissue development"/>
    <property type="evidence" value="ECO:0007669"/>
    <property type="project" value="UniProtKB-ARBA"/>
</dbReference>
<dbReference type="AlphaFoldDB" id="A0AAF3FFH3"/>
<organism evidence="12 13">
    <name type="scientific">Mesorhabditis belari</name>
    <dbReference type="NCBI Taxonomy" id="2138241"/>
    <lineage>
        <taxon>Eukaryota</taxon>
        <taxon>Metazoa</taxon>
        <taxon>Ecdysozoa</taxon>
        <taxon>Nematoda</taxon>
        <taxon>Chromadorea</taxon>
        <taxon>Rhabditida</taxon>
        <taxon>Rhabditina</taxon>
        <taxon>Rhabditomorpha</taxon>
        <taxon>Rhabditoidea</taxon>
        <taxon>Rhabditidae</taxon>
        <taxon>Mesorhabditinae</taxon>
        <taxon>Mesorhabditis</taxon>
    </lineage>
</organism>
<dbReference type="PROSITE" id="PS00344">
    <property type="entry name" value="GATA_ZN_FINGER_1"/>
    <property type="match status" value="2"/>
</dbReference>
<accession>A0AAF3FFH3</accession>
<keyword evidence="4" id="KW-0862">Zinc</keyword>
<feature type="compositionally biased region" description="Basic and acidic residues" evidence="10">
    <location>
        <begin position="1"/>
        <end position="11"/>
    </location>
</feature>
<dbReference type="FunFam" id="3.30.50.10:FF:000032">
    <property type="entry name" value="Transcription factor GATA-3"/>
    <property type="match status" value="1"/>
</dbReference>
<keyword evidence="2" id="KW-0479">Metal-binding</keyword>
<dbReference type="GO" id="GO:0000981">
    <property type="term" value="F:DNA-binding transcription factor activity, RNA polymerase II-specific"/>
    <property type="evidence" value="ECO:0007669"/>
    <property type="project" value="TreeGrafter"/>
</dbReference>
<dbReference type="GO" id="GO:0000978">
    <property type="term" value="F:RNA polymerase II cis-regulatory region sequence-specific DNA binding"/>
    <property type="evidence" value="ECO:0007669"/>
    <property type="project" value="TreeGrafter"/>
</dbReference>
<evidence type="ECO:0000259" key="11">
    <source>
        <dbReference type="PROSITE" id="PS50114"/>
    </source>
</evidence>
<keyword evidence="3 9" id="KW-0863">Zinc-finger</keyword>
<reference evidence="13" key="1">
    <citation type="submission" date="2024-02" db="UniProtKB">
        <authorList>
            <consortium name="WormBaseParasite"/>
        </authorList>
    </citation>
    <scope>IDENTIFICATION</scope>
</reference>
<dbReference type="GO" id="GO:0005634">
    <property type="term" value="C:nucleus"/>
    <property type="evidence" value="ECO:0007669"/>
    <property type="project" value="UniProtKB-SubCell"/>
</dbReference>
<evidence type="ECO:0000256" key="7">
    <source>
        <dbReference type="ARBA" id="ARBA00023163"/>
    </source>
</evidence>
<feature type="domain" description="GATA-type" evidence="11">
    <location>
        <begin position="295"/>
        <end position="348"/>
    </location>
</feature>
<evidence type="ECO:0000256" key="3">
    <source>
        <dbReference type="ARBA" id="ARBA00022771"/>
    </source>
</evidence>
<dbReference type="InterPro" id="IPR039355">
    <property type="entry name" value="Transcription_factor_GATA"/>
</dbReference>
<dbReference type="GO" id="GO:0008270">
    <property type="term" value="F:zinc ion binding"/>
    <property type="evidence" value="ECO:0007669"/>
    <property type="project" value="UniProtKB-KW"/>
</dbReference>
<evidence type="ECO:0000256" key="9">
    <source>
        <dbReference type="PROSITE-ProRule" id="PRU00094"/>
    </source>
</evidence>
<dbReference type="Gene3D" id="3.30.50.10">
    <property type="entry name" value="Erythroid Transcription Factor GATA-1, subunit A"/>
    <property type="match status" value="2"/>
</dbReference>
<feature type="region of interest" description="Disordered" evidence="10">
    <location>
        <begin position="1"/>
        <end position="67"/>
    </location>
</feature>
<dbReference type="Proteomes" id="UP000887575">
    <property type="component" value="Unassembled WGS sequence"/>
</dbReference>
<dbReference type="CDD" id="cd00202">
    <property type="entry name" value="ZnF_GATA"/>
    <property type="match status" value="2"/>
</dbReference>
<evidence type="ECO:0000256" key="1">
    <source>
        <dbReference type="ARBA" id="ARBA00004123"/>
    </source>
</evidence>
<evidence type="ECO:0000256" key="5">
    <source>
        <dbReference type="ARBA" id="ARBA00023015"/>
    </source>
</evidence>
<feature type="domain" description="GATA-type" evidence="11">
    <location>
        <begin position="241"/>
        <end position="296"/>
    </location>
</feature>
<evidence type="ECO:0000256" key="8">
    <source>
        <dbReference type="ARBA" id="ARBA00023242"/>
    </source>
</evidence>
<protein>
    <submittedName>
        <fullName evidence="13">GATA-type domain-containing protein</fullName>
    </submittedName>
</protein>
<dbReference type="GO" id="GO:0045944">
    <property type="term" value="P:positive regulation of transcription by RNA polymerase II"/>
    <property type="evidence" value="ECO:0007669"/>
    <property type="project" value="TreeGrafter"/>
</dbReference>
<dbReference type="Pfam" id="PF00320">
    <property type="entry name" value="GATA"/>
    <property type="match status" value="2"/>
</dbReference>
<keyword evidence="6" id="KW-0238">DNA-binding</keyword>
<dbReference type="SMART" id="SM00401">
    <property type="entry name" value="ZnF_GATA"/>
    <property type="match status" value="2"/>
</dbReference>
<evidence type="ECO:0000256" key="6">
    <source>
        <dbReference type="ARBA" id="ARBA00023125"/>
    </source>
</evidence>
<keyword evidence="8" id="KW-0539">Nucleus</keyword>
<dbReference type="GO" id="GO:0000122">
    <property type="term" value="P:negative regulation of transcription by RNA polymerase II"/>
    <property type="evidence" value="ECO:0007669"/>
    <property type="project" value="TreeGrafter"/>
</dbReference>
<feature type="compositionally biased region" description="Low complexity" evidence="10">
    <location>
        <begin position="188"/>
        <end position="224"/>
    </location>
</feature>
<feature type="region of interest" description="Disordered" evidence="10">
    <location>
        <begin position="188"/>
        <end position="231"/>
    </location>
</feature>
<evidence type="ECO:0000256" key="4">
    <source>
        <dbReference type="ARBA" id="ARBA00022833"/>
    </source>
</evidence>
<dbReference type="GO" id="GO:0045165">
    <property type="term" value="P:cell fate commitment"/>
    <property type="evidence" value="ECO:0007669"/>
    <property type="project" value="TreeGrafter"/>
</dbReference>
<sequence>MTNTYDTKESYGDSLLQQSQQTPLEPGAFLYPGVGMGSQMEVEDSLSADEEHQSLNPQDVAPPRIDLPDGIHQTPELANLTLTDELFSPMKVNPFTYSSAAYPTAYTAASGKMLDPYSSTPFFWSSYAMPDPNNPISPHMFTSSAEHVFGAQATAPTLMPTYAGYTSADAYSGYSMLSTRVPHYPINAAPSTPSSTESSNSSNSLSASSHSANSSSSTNDSTLTITPLNVNRNNKNRASAITEGRECANCAARHTPLWRRDNTGHYLCNACGLYQKMNNTARPLQKPKKRQNAQKRTGVLCVNCNTCTTTLWRRNGNGEPVCNACGLYYKLHQVPRPITMKKDGIQTRNRKITGKGKKRSDENPWAKEFDMRSSYSTMFGSSLMNPAYHTSFIYPGQ</sequence>
<comment type="subcellular location">
    <subcellularLocation>
        <location evidence="1">Nucleus</location>
    </subcellularLocation>
</comment>
<dbReference type="PROSITE" id="PS50114">
    <property type="entry name" value="GATA_ZN_FINGER_2"/>
    <property type="match status" value="2"/>
</dbReference>
<dbReference type="PANTHER" id="PTHR10071:SF281">
    <property type="entry name" value="BOX A-BINDING FACTOR-RELATED"/>
    <property type="match status" value="1"/>
</dbReference>
<dbReference type="InterPro" id="IPR013088">
    <property type="entry name" value="Znf_NHR/GATA"/>
</dbReference>
<keyword evidence="7" id="KW-0804">Transcription</keyword>
<evidence type="ECO:0000313" key="12">
    <source>
        <dbReference type="Proteomes" id="UP000887575"/>
    </source>
</evidence>
<dbReference type="WBParaSite" id="MBELARI_LOCUS4644">
    <property type="protein sequence ID" value="MBELARI_LOCUS4644"/>
    <property type="gene ID" value="MBELARI_LOCUS4644"/>
</dbReference>
<dbReference type="SUPFAM" id="SSF57716">
    <property type="entry name" value="Glucocorticoid receptor-like (DNA-binding domain)"/>
    <property type="match status" value="2"/>
</dbReference>
<evidence type="ECO:0000313" key="13">
    <source>
        <dbReference type="WBParaSite" id="MBELARI_LOCUS4644"/>
    </source>
</evidence>
<name>A0AAF3FFH3_9BILA</name>
<dbReference type="PANTHER" id="PTHR10071">
    <property type="entry name" value="TRANSCRIPTION FACTOR GATA FAMILY MEMBER"/>
    <property type="match status" value="1"/>
</dbReference>
<keyword evidence="5" id="KW-0805">Transcription regulation</keyword>
<proteinExistence type="predicted"/>